<evidence type="ECO:0000259" key="6">
    <source>
        <dbReference type="PROSITE" id="PS51805"/>
    </source>
</evidence>
<evidence type="ECO:0000256" key="4">
    <source>
        <dbReference type="ARBA" id="ARBA00022833"/>
    </source>
</evidence>
<dbReference type="InterPro" id="IPR013083">
    <property type="entry name" value="Znf_RING/FYVE/PHD"/>
</dbReference>
<name>A0AAD5FJQ3_SILAS</name>
<feature type="region of interest" description="Disordered" evidence="5">
    <location>
        <begin position="712"/>
        <end position="757"/>
    </location>
</feature>
<dbReference type="PROSITE" id="PS51805">
    <property type="entry name" value="EPHD"/>
    <property type="match status" value="1"/>
</dbReference>
<keyword evidence="2" id="KW-0479">Metal-binding</keyword>
<feature type="compositionally biased region" description="Pro residues" evidence="5">
    <location>
        <begin position="1080"/>
        <end position="1090"/>
    </location>
</feature>
<evidence type="ECO:0000313" key="7">
    <source>
        <dbReference type="EMBL" id="KAI5619241.1"/>
    </source>
</evidence>
<evidence type="ECO:0000256" key="5">
    <source>
        <dbReference type="SAM" id="MobiDB-lite"/>
    </source>
</evidence>
<feature type="compositionally biased region" description="Polar residues" evidence="5">
    <location>
        <begin position="1284"/>
        <end position="1293"/>
    </location>
</feature>
<dbReference type="GO" id="GO:0006357">
    <property type="term" value="P:regulation of transcription by RNA polymerase II"/>
    <property type="evidence" value="ECO:0007669"/>
    <property type="project" value="TreeGrafter"/>
</dbReference>
<gene>
    <name evidence="7" type="ORF">C0J50_21272</name>
</gene>
<feature type="region of interest" description="Disordered" evidence="5">
    <location>
        <begin position="307"/>
        <end position="389"/>
    </location>
</feature>
<accession>A0AAD5FJQ3</accession>
<keyword evidence="8" id="KW-1185">Reference proteome</keyword>
<dbReference type="Gene3D" id="3.30.40.10">
    <property type="entry name" value="Zinc/RING finger domain, C3HC4 (zinc finger)"/>
    <property type="match status" value="1"/>
</dbReference>
<feature type="compositionally biased region" description="Polar residues" evidence="5">
    <location>
        <begin position="539"/>
        <end position="548"/>
    </location>
</feature>
<reference evidence="7" key="1">
    <citation type="submission" date="2018-07" db="EMBL/GenBank/DDBJ databases">
        <title>Comparative genomics of catfishes provides insights into carnivory and benthic adaptation.</title>
        <authorList>
            <person name="Zhang Y."/>
            <person name="Wang D."/>
            <person name="Peng Z."/>
            <person name="Zheng S."/>
            <person name="Shao F."/>
            <person name="Tao W."/>
        </authorList>
    </citation>
    <scope>NUCLEOTIDE SEQUENCE</scope>
    <source>
        <strain evidence="7">Chongqing</strain>
    </source>
</reference>
<feature type="region of interest" description="Disordered" evidence="5">
    <location>
        <begin position="1"/>
        <end position="87"/>
    </location>
</feature>
<feature type="domain" description="PHD-type" evidence="6">
    <location>
        <begin position="1852"/>
        <end position="1963"/>
    </location>
</feature>
<feature type="compositionally biased region" description="Polar residues" evidence="5">
    <location>
        <begin position="1581"/>
        <end position="1593"/>
    </location>
</feature>
<dbReference type="GO" id="GO:0008270">
    <property type="term" value="F:zinc ion binding"/>
    <property type="evidence" value="ECO:0007669"/>
    <property type="project" value="UniProtKB-KW"/>
</dbReference>
<keyword evidence="3" id="KW-0863">Zinc-finger</keyword>
<evidence type="ECO:0000313" key="8">
    <source>
        <dbReference type="Proteomes" id="UP001205998"/>
    </source>
</evidence>
<dbReference type="PANTHER" id="PTHR14955">
    <property type="entry name" value="RETINOIC ACID INDUCED 1/TRANSCRIPTION FACTOR 20"/>
    <property type="match status" value="1"/>
</dbReference>
<evidence type="ECO:0000256" key="2">
    <source>
        <dbReference type="ARBA" id="ARBA00022723"/>
    </source>
</evidence>
<feature type="compositionally biased region" description="Polar residues" evidence="5">
    <location>
        <begin position="341"/>
        <end position="360"/>
    </location>
</feature>
<dbReference type="EMBL" id="MU551670">
    <property type="protein sequence ID" value="KAI5619241.1"/>
    <property type="molecule type" value="Genomic_DNA"/>
</dbReference>
<feature type="region of interest" description="Disordered" evidence="5">
    <location>
        <begin position="1315"/>
        <end position="1362"/>
    </location>
</feature>
<feature type="compositionally biased region" description="Polar residues" evidence="5">
    <location>
        <begin position="169"/>
        <end position="183"/>
    </location>
</feature>
<dbReference type="GO" id="GO:0032922">
    <property type="term" value="P:circadian regulation of gene expression"/>
    <property type="evidence" value="ECO:0007669"/>
    <property type="project" value="TreeGrafter"/>
</dbReference>
<feature type="compositionally biased region" description="Low complexity" evidence="5">
    <location>
        <begin position="312"/>
        <end position="326"/>
    </location>
</feature>
<feature type="compositionally biased region" description="Polar residues" evidence="5">
    <location>
        <begin position="371"/>
        <end position="385"/>
    </location>
</feature>
<feature type="region of interest" description="Disordered" evidence="5">
    <location>
        <begin position="1015"/>
        <end position="1165"/>
    </location>
</feature>
<evidence type="ECO:0000256" key="3">
    <source>
        <dbReference type="ARBA" id="ARBA00022771"/>
    </source>
</evidence>
<feature type="compositionally biased region" description="Polar residues" evidence="5">
    <location>
        <begin position="267"/>
        <end position="280"/>
    </location>
</feature>
<sequence length="1966" mass="217795">MQSFRERGGFQGNQRCYQQEPHELSRLENYRHHSQTGQGYEVHSLSAAGMPTAGTGSKDCYGQQPYPSYSSSSDQSKKTYRGGKATSQHLQAGYSSHVNSGYSSQYLSEGHLQQKWDESGQISQYEPDIAGHLEPGPSGSSQYLEQNILAISQSQCHLPSQPSAPVYTSPHQQGHPSNHTQSPLMYPQSHIHFPQHSQPPSSTSSSTSSSYMEKCNSIPHGYKSGYGMPPNAQYSRLGNHSTLKQNSYRPQNNYGYQQPPSRAGFEQPTSLQGMSGTPESLQKFPHYTQTQQNYCITDISVRSPEQYYQNCSPSSSHSPARSVGRSPSYSSTPSPLMPNPDTFQYGQPINPSSTSANLQDPNMLMPPHTHPSPSVNHQPQSYSSSMKDRFSEKLFSNPSLWSLNALTSQVENISNNVQQLLLSEALMANKKCNKRNQPKKGEEYRGHLKGMEDSCPESQHGPLPSDSYGTPRSMPADLLEVGYSSSTEDQVERNYYFFGQGKGPTHTSTHSQLSLDTVSTCSVNSTDDMSVRSGDSDRSIQSAASEDNLSCDPRVQRLPFGEEQQGSLRSIRNERSPISVTAPSPMKQESNSPIGIKQSESTQKENFEESAWTERIADEKEIGQMKLPTEQKCKGEVFEANEKRPEWLEDEKCPSIFHKLNKEVSNESYSYETEGTIYQKLKNKYEIEEENLAEKCCDTSCKEIEDSEMKSEIFKSESQNNGEDRITESPAISKDVPESNLYLPRKEESSETPYLTSECESFEERLLTSERRNNVFKEQQSAPSYSVPAVRENGSLTSNEDVINNKAKLEESSTEVYINQEETESEPVCVVTNETVETRAQDVAHRSSESTSVTCDNALQSYLVRSGFSALNEKTTPQNQARDHIDHSDAKVLEPDSPQLPGKSLISSAPSWADTPPSPQKGDEDVEPGISCPSATKPEPMTLVAHPRLLGRKHARGRRRLIHSNAGIRSVESNGVPPSPQKPSMLSSNSANFSDQMEAVQLDISSHTPKLLTEGLPSRMCTRSLGSQSTPKVFSQERRKTGPKPVLKPGPKPGIKPGSKTSSKPVLKPCPKQGLKPGQKPGPRPSPKPGAKPSLKPGPKQNLKHGPKPGPKPGAVPGVKPSSKPGAKPVAIPALKQSPKPGLKPTEGVIPKGPGRPKSLNSRIKSVKYENNMDAITEHIEDTSCINETPKQQENTAVSLKTVVDTTLHTSIDSTIGPSLDTALDTSFVNSVAKDQKSMVLRSRKQKREKITEDKEKERDTSTEASAIKTTESHTQKLAAVQPCENQTSSLKSSNHEDICTDSLNEQIVSVSIKRKSSLQAPDPVKKKKSPKVSQTKIKKPQPQELIAEAQGSKGRRKRGYKLEPSACSTLTKDNIPLEEISDTPCVPPHCPTKTKYLPPRKGRGLKYEAMVQKITSPASKKQLLNIQPDVVLEELASKQSPELQLTEKRKTVNTATATQEEGESTVSIEETPEAACIQTPRKKHRKWATVESSDTPDVALGTGSLIINTPRLAKQRAIKNNHEMHLKQRKKRRKGTELAKSVPTVETHEHTDAFSSPPAPPLSPPTTFSLFPNAEEKTQGEQLSIEISSTANKPKRGRRPSLKKKQEDFGQQIGNEEGQKIKKKPGPKKKIQQNNNSTIKVTVKRLKPKIKCKKEHVPTVKGILTDFLKTQESEGKHSFKPYVHIDSFKKRASLCTIVNKPEEKHLLVQTKKKNLGKNNTISNSSIMLQGPLVNRSLTDRCLICCLCGKPANYRELGDLCGPYYPENTIPRKTLSLTYHEDFRQNRDMDQAKVEMCSTEQIKEMKREGEEGSFQEGTSEGDCRQVMRERRAQLRSHLGLRTRFKRLQLLQGRAGGGVPPAGEEGFYSVLQRLQLEAEVNEHWAHESCTVWTSGVILIADKLYGLKEAAQESTLTKCSKCQSEGASIGCSWKNCIHKYHYVCAKETGCIFDEDTFSIKCPKHQVSV</sequence>
<organism evidence="7 8">
    <name type="scientific">Silurus asotus</name>
    <name type="common">Amur catfish</name>
    <name type="synonym">Parasilurus asotus</name>
    <dbReference type="NCBI Taxonomy" id="30991"/>
    <lineage>
        <taxon>Eukaryota</taxon>
        <taxon>Metazoa</taxon>
        <taxon>Chordata</taxon>
        <taxon>Craniata</taxon>
        <taxon>Vertebrata</taxon>
        <taxon>Euteleostomi</taxon>
        <taxon>Actinopterygii</taxon>
        <taxon>Neopterygii</taxon>
        <taxon>Teleostei</taxon>
        <taxon>Ostariophysi</taxon>
        <taxon>Siluriformes</taxon>
        <taxon>Siluridae</taxon>
        <taxon>Silurus</taxon>
    </lineage>
</organism>
<evidence type="ECO:0000256" key="1">
    <source>
        <dbReference type="ARBA" id="ARBA00022553"/>
    </source>
</evidence>
<feature type="region of interest" description="Disordered" evidence="5">
    <location>
        <begin position="159"/>
        <end position="282"/>
    </location>
</feature>
<feature type="compositionally biased region" description="Low complexity" evidence="5">
    <location>
        <begin position="63"/>
        <end position="74"/>
    </location>
</feature>
<feature type="compositionally biased region" description="Polar residues" evidence="5">
    <location>
        <begin position="564"/>
        <end position="601"/>
    </location>
</feature>
<feature type="region of interest" description="Disordered" evidence="5">
    <location>
        <begin position="526"/>
        <end position="609"/>
    </location>
</feature>
<dbReference type="InterPro" id="IPR034732">
    <property type="entry name" value="EPHD"/>
</dbReference>
<proteinExistence type="predicted"/>
<feature type="compositionally biased region" description="Low complexity" evidence="5">
    <location>
        <begin position="1055"/>
        <end position="1065"/>
    </location>
</feature>
<feature type="region of interest" description="Disordered" evidence="5">
    <location>
        <begin position="1239"/>
        <end position="1296"/>
    </location>
</feature>
<comment type="caution">
    <text evidence="7">The sequence shown here is derived from an EMBL/GenBank/DDBJ whole genome shotgun (WGS) entry which is preliminary data.</text>
</comment>
<feature type="compositionally biased region" description="Polar residues" evidence="5">
    <location>
        <begin position="232"/>
        <end position="260"/>
    </location>
</feature>
<feature type="compositionally biased region" description="Polar residues" evidence="5">
    <location>
        <begin position="1024"/>
        <end position="1033"/>
    </location>
</feature>
<keyword evidence="4" id="KW-0862">Zinc</keyword>
<dbReference type="Pfam" id="PF13771">
    <property type="entry name" value="zf-HC5HC2H"/>
    <property type="match status" value="1"/>
</dbReference>
<feature type="compositionally biased region" description="Basic and acidic residues" evidence="5">
    <location>
        <begin position="439"/>
        <end position="452"/>
    </location>
</feature>
<feature type="compositionally biased region" description="Basic residues" evidence="5">
    <location>
        <begin position="1622"/>
        <end position="1632"/>
    </location>
</feature>
<dbReference type="InterPro" id="IPR001965">
    <property type="entry name" value="Znf_PHD"/>
</dbReference>
<feature type="compositionally biased region" description="Basic and acidic residues" evidence="5">
    <location>
        <begin position="20"/>
        <end position="31"/>
    </location>
</feature>
<keyword evidence="1" id="KW-0597">Phosphoprotein</keyword>
<dbReference type="Proteomes" id="UP001205998">
    <property type="component" value="Unassembled WGS sequence"/>
</dbReference>
<feature type="region of interest" description="Disordered" evidence="5">
    <location>
        <begin position="436"/>
        <end position="475"/>
    </location>
</feature>
<feature type="compositionally biased region" description="Basic residues" evidence="5">
    <location>
        <begin position="949"/>
        <end position="962"/>
    </location>
</feature>
<dbReference type="GO" id="GO:0005634">
    <property type="term" value="C:nucleus"/>
    <property type="evidence" value="ECO:0007669"/>
    <property type="project" value="TreeGrafter"/>
</dbReference>
<feature type="compositionally biased region" description="Basic and acidic residues" evidence="5">
    <location>
        <begin position="1249"/>
        <end position="1262"/>
    </location>
</feature>
<dbReference type="SMART" id="SM00249">
    <property type="entry name" value="PHD"/>
    <property type="match status" value="1"/>
</dbReference>
<dbReference type="InterPro" id="IPR052440">
    <property type="entry name" value="Trans_Reg/Chrom_Remod"/>
</dbReference>
<protein>
    <submittedName>
        <fullName evidence="7">Retinoic acid-induced protein 1</fullName>
    </submittedName>
</protein>
<feature type="compositionally biased region" description="Low complexity" evidence="5">
    <location>
        <begin position="187"/>
        <end position="210"/>
    </location>
</feature>
<feature type="region of interest" description="Disordered" evidence="5">
    <location>
        <begin position="891"/>
        <end position="990"/>
    </location>
</feature>
<feature type="region of interest" description="Disordered" evidence="5">
    <location>
        <begin position="1521"/>
        <end position="1638"/>
    </location>
</feature>
<feature type="non-terminal residue" evidence="7">
    <location>
        <position position="1"/>
    </location>
</feature>
<feature type="compositionally biased region" description="Basic residues" evidence="5">
    <location>
        <begin position="1594"/>
        <end position="1604"/>
    </location>
</feature>
<dbReference type="PANTHER" id="PTHR14955:SF6">
    <property type="entry name" value="RETINOIC ACID-INDUCED PROTEIN 1"/>
    <property type="match status" value="1"/>
</dbReference>